<comment type="caution">
    <text evidence="9">The sequence shown here is derived from an EMBL/GenBank/DDBJ whole genome shotgun (WGS) entry which is preliminary data.</text>
</comment>
<feature type="transmembrane region" description="Helical" evidence="7">
    <location>
        <begin position="38"/>
        <end position="58"/>
    </location>
</feature>
<name>A0A316FIT4_9ACTN</name>
<proteinExistence type="inferred from homology"/>
<keyword evidence="5 7" id="KW-1133">Transmembrane helix</keyword>
<evidence type="ECO:0000256" key="3">
    <source>
        <dbReference type="ARBA" id="ARBA00022448"/>
    </source>
</evidence>
<dbReference type="InterPro" id="IPR020846">
    <property type="entry name" value="MFS_dom"/>
</dbReference>
<evidence type="ECO:0000256" key="5">
    <source>
        <dbReference type="ARBA" id="ARBA00022989"/>
    </source>
</evidence>
<feature type="transmembrane region" description="Helical" evidence="7">
    <location>
        <begin position="245"/>
        <end position="263"/>
    </location>
</feature>
<gene>
    <name evidence="9" type="ORF">BC793_10629</name>
</gene>
<dbReference type="InterPro" id="IPR011701">
    <property type="entry name" value="MFS"/>
</dbReference>
<feature type="transmembrane region" description="Helical" evidence="7">
    <location>
        <begin position="70"/>
        <end position="88"/>
    </location>
</feature>
<organism evidence="9 10">
    <name type="scientific">Actinoplanes xinjiangensis</name>
    <dbReference type="NCBI Taxonomy" id="512350"/>
    <lineage>
        <taxon>Bacteria</taxon>
        <taxon>Bacillati</taxon>
        <taxon>Actinomycetota</taxon>
        <taxon>Actinomycetes</taxon>
        <taxon>Micromonosporales</taxon>
        <taxon>Micromonosporaceae</taxon>
        <taxon>Actinoplanes</taxon>
    </lineage>
</organism>
<sequence>MRFLLVTVFLDMLGLGLLVPIMPALMTAVTADPATAVLWSGVLGSTYGVLQFVVSPLLGRISDRYGRRPVLLASLICLGVDWLAHASASGPWALLAFHALAGACAGTNTVVNAYVADVTEPSGRARAYGMIGAAFGLGFVAGPVLGGLLGAVDVRLPFLAAGLLCFANAAYGWLVLPESRPGDGVTPLTLRTADPFGAVTVVLRRPVLGRLTCARLCADIARMIYQSVWTFFLTVQFAWSTAHIGIVMATGALAGAVFQWQAVGGIVRVLGDRRAAVIGSLIGVVSLAGVAFATAPWMLYTSQAVAVAGSFGAPAAQSWISRSIGAGEQGTVQGALTGVSAIAEACVPVTAGVVFGSLIGYGHPSLIFAGAAAFAAASTVLLATTREPVVTG</sequence>
<feature type="transmembrane region" description="Helical" evidence="7">
    <location>
        <begin position="365"/>
        <end position="384"/>
    </location>
</feature>
<dbReference type="AlphaFoldDB" id="A0A316FIT4"/>
<accession>A0A316FIT4</accession>
<dbReference type="GO" id="GO:0005886">
    <property type="term" value="C:plasma membrane"/>
    <property type="evidence" value="ECO:0007669"/>
    <property type="project" value="UniProtKB-SubCell"/>
</dbReference>
<keyword evidence="3" id="KW-0813">Transport</keyword>
<keyword evidence="6 7" id="KW-0472">Membrane</keyword>
<dbReference type="PRINTS" id="PR01035">
    <property type="entry name" value="TCRTETA"/>
</dbReference>
<dbReference type="InterPro" id="IPR001958">
    <property type="entry name" value="Tet-R_TetA/multi-R_MdtG-like"/>
</dbReference>
<evidence type="ECO:0000259" key="8">
    <source>
        <dbReference type="PROSITE" id="PS50850"/>
    </source>
</evidence>
<comment type="subcellular location">
    <subcellularLocation>
        <location evidence="1">Cell membrane</location>
        <topology evidence="1">Multi-pass membrane protein</topology>
    </subcellularLocation>
</comment>
<feature type="transmembrane region" description="Helical" evidence="7">
    <location>
        <begin position="127"/>
        <end position="152"/>
    </location>
</feature>
<evidence type="ECO:0000256" key="6">
    <source>
        <dbReference type="ARBA" id="ARBA00023136"/>
    </source>
</evidence>
<reference evidence="9 10" key="1">
    <citation type="submission" date="2018-05" db="EMBL/GenBank/DDBJ databases">
        <title>Genomic Encyclopedia of Archaeal and Bacterial Type Strains, Phase II (KMG-II): from individual species to whole genera.</title>
        <authorList>
            <person name="Goeker M."/>
        </authorList>
    </citation>
    <scope>NUCLEOTIDE SEQUENCE [LARGE SCALE GENOMIC DNA]</scope>
    <source>
        <strain evidence="9 10">DSM 45184</strain>
    </source>
</reference>
<dbReference type="RefSeq" id="WP_109593090.1">
    <property type="nucleotide sequence ID" value="NZ_BONA01000039.1"/>
</dbReference>
<dbReference type="InterPro" id="IPR005829">
    <property type="entry name" value="Sugar_transporter_CS"/>
</dbReference>
<dbReference type="PROSITE" id="PS50850">
    <property type="entry name" value="MFS"/>
    <property type="match status" value="1"/>
</dbReference>
<dbReference type="OrthoDB" id="9764259at2"/>
<evidence type="ECO:0000313" key="10">
    <source>
        <dbReference type="Proteomes" id="UP000245697"/>
    </source>
</evidence>
<dbReference type="PANTHER" id="PTHR23504">
    <property type="entry name" value="MAJOR FACILITATOR SUPERFAMILY DOMAIN-CONTAINING PROTEIN 10"/>
    <property type="match status" value="1"/>
</dbReference>
<protein>
    <submittedName>
        <fullName evidence="9">DHA1 family tetracycline resistance protein-like MFS transporter</fullName>
    </submittedName>
</protein>
<evidence type="ECO:0000256" key="2">
    <source>
        <dbReference type="ARBA" id="ARBA00007520"/>
    </source>
</evidence>
<dbReference type="GO" id="GO:0022857">
    <property type="term" value="F:transmembrane transporter activity"/>
    <property type="evidence" value="ECO:0007669"/>
    <property type="project" value="InterPro"/>
</dbReference>
<feature type="domain" description="Major facilitator superfamily (MFS) profile" evidence="8">
    <location>
        <begin position="1"/>
        <end position="387"/>
    </location>
</feature>
<comment type="similarity">
    <text evidence="2">Belongs to the major facilitator superfamily. TCR/Tet family.</text>
</comment>
<evidence type="ECO:0000313" key="9">
    <source>
        <dbReference type="EMBL" id="PWK48002.1"/>
    </source>
</evidence>
<dbReference type="InterPro" id="IPR036259">
    <property type="entry name" value="MFS_trans_sf"/>
</dbReference>
<dbReference type="Proteomes" id="UP000245697">
    <property type="component" value="Unassembled WGS sequence"/>
</dbReference>
<dbReference type="SUPFAM" id="SSF103473">
    <property type="entry name" value="MFS general substrate transporter"/>
    <property type="match status" value="1"/>
</dbReference>
<dbReference type="Pfam" id="PF07690">
    <property type="entry name" value="MFS_1"/>
    <property type="match status" value="2"/>
</dbReference>
<dbReference type="EMBL" id="QGGR01000006">
    <property type="protein sequence ID" value="PWK48002.1"/>
    <property type="molecule type" value="Genomic_DNA"/>
</dbReference>
<dbReference type="PANTHER" id="PTHR23504:SF15">
    <property type="entry name" value="MAJOR FACILITATOR SUPERFAMILY (MFS) PROFILE DOMAIN-CONTAINING PROTEIN"/>
    <property type="match status" value="1"/>
</dbReference>
<dbReference type="Gene3D" id="1.20.1250.20">
    <property type="entry name" value="MFS general substrate transporter like domains"/>
    <property type="match status" value="1"/>
</dbReference>
<evidence type="ECO:0000256" key="7">
    <source>
        <dbReference type="SAM" id="Phobius"/>
    </source>
</evidence>
<evidence type="ECO:0000256" key="4">
    <source>
        <dbReference type="ARBA" id="ARBA00022692"/>
    </source>
</evidence>
<keyword evidence="4 7" id="KW-0812">Transmembrane</keyword>
<evidence type="ECO:0000256" key="1">
    <source>
        <dbReference type="ARBA" id="ARBA00004651"/>
    </source>
</evidence>
<feature type="transmembrane region" description="Helical" evidence="7">
    <location>
        <begin position="275"/>
        <end position="300"/>
    </location>
</feature>
<keyword evidence="10" id="KW-1185">Reference proteome</keyword>
<dbReference type="PROSITE" id="PS00216">
    <property type="entry name" value="SUGAR_TRANSPORT_1"/>
    <property type="match status" value="1"/>
</dbReference>
<feature type="transmembrane region" description="Helical" evidence="7">
    <location>
        <begin position="158"/>
        <end position="176"/>
    </location>
</feature>